<dbReference type="Gene3D" id="3.40.50.150">
    <property type="entry name" value="Vaccinia Virus protein VP39"/>
    <property type="match status" value="1"/>
</dbReference>
<dbReference type="EC" id="2.1.-.-" evidence="6"/>
<dbReference type="SUPFAM" id="SSF53335">
    <property type="entry name" value="S-adenosyl-L-methionine-dependent methyltransferases"/>
    <property type="match status" value="1"/>
</dbReference>
<dbReference type="RefSeq" id="WP_345928604.1">
    <property type="nucleotide sequence ID" value="NZ_JBDIVF010000006.1"/>
</dbReference>
<dbReference type="CDD" id="cd02440">
    <property type="entry name" value="AdoMet_MTases"/>
    <property type="match status" value="1"/>
</dbReference>
<proteinExistence type="predicted"/>
<dbReference type="GO" id="GO:0008168">
    <property type="term" value="F:methyltransferase activity"/>
    <property type="evidence" value="ECO:0007669"/>
    <property type="project" value="UniProtKB-KW"/>
</dbReference>
<keyword evidence="7" id="KW-1185">Reference proteome</keyword>
<organism evidence="6 7">
    <name type="scientific">Uliginosibacterium paludis</name>
    <dbReference type="NCBI Taxonomy" id="1615952"/>
    <lineage>
        <taxon>Bacteria</taxon>
        <taxon>Pseudomonadati</taxon>
        <taxon>Pseudomonadota</taxon>
        <taxon>Betaproteobacteria</taxon>
        <taxon>Rhodocyclales</taxon>
        <taxon>Zoogloeaceae</taxon>
        <taxon>Uliginosibacterium</taxon>
    </lineage>
</organism>
<evidence type="ECO:0000256" key="4">
    <source>
        <dbReference type="SAM" id="Phobius"/>
    </source>
</evidence>
<dbReference type="InterPro" id="IPR029063">
    <property type="entry name" value="SAM-dependent_MTases_sf"/>
</dbReference>
<dbReference type="Proteomes" id="UP001548590">
    <property type="component" value="Unassembled WGS sequence"/>
</dbReference>
<dbReference type="InterPro" id="IPR041698">
    <property type="entry name" value="Methyltransf_25"/>
</dbReference>
<sequence length="269" mass="29937">MPRHLLKALAAQVAGFLIIYSLGHSESLPAMTLIQLALIQGVVAASASAILLCPKWWAFIHLVFCPALALAIQTGIPPWVYGLAFAVLALTYWSSFRTQVPLYLSNKHTAHRMLAYLGNPAELKLLDIGSGTGGLLRRIARLRPAWDVRGIESAPAPFWISRWLARREARLTFHRADLWKMPLGDFDVVYAFLSPVPMPGIWRKAITEMKPGSLLISNSFEIPGIQPFETLLVDDSRHTRLFCYRIPAKHPIRRKNGSIPEFVPGPTAA</sequence>
<evidence type="ECO:0000256" key="1">
    <source>
        <dbReference type="ARBA" id="ARBA00022603"/>
    </source>
</evidence>
<evidence type="ECO:0000313" key="7">
    <source>
        <dbReference type="Proteomes" id="UP001548590"/>
    </source>
</evidence>
<dbReference type="EMBL" id="JBEWLZ010000005">
    <property type="protein sequence ID" value="MET1490335.1"/>
    <property type="molecule type" value="Genomic_DNA"/>
</dbReference>
<feature type="domain" description="Methyltransferase" evidence="5">
    <location>
        <begin position="126"/>
        <end position="209"/>
    </location>
</feature>
<evidence type="ECO:0000259" key="5">
    <source>
        <dbReference type="Pfam" id="PF13649"/>
    </source>
</evidence>
<keyword evidence="4" id="KW-0812">Transmembrane</keyword>
<keyword evidence="3" id="KW-0949">S-adenosyl-L-methionine</keyword>
<keyword evidence="4" id="KW-1133">Transmembrane helix</keyword>
<keyword evidence="1 6" id="KW-0489">Methyltransferase</keyword>
<protein>
    <submittedName>
        <fullName evidence="6">Class I SAM-dependent methyltransferase</fullName>
        <ecNumber evidence="6">2.1.-.-</ecNumber>
    </submittedName>
</protein>
<evidence type="ECO:0000256" key="2">
    <source>
        <dbReference type="ARBA" id="ARBA00022679"/>
    </source>
</evidence>
<evidence type="ECO:0000256" key="3">
    <source>
        <dbReference type="ARBA" id="ARBA00022691"/>
    </source>
</evidence>
<evidence type="ECO:0000313" key="6">
    <source>
        <dbReference type="EMBL" id="MET1490335.1"/>
    </source>
</evidence>
<comment type="caution">
    <text evidence="6">The sequence shown here is derived from an EMBL/GenBank/DDBJ whole genome shotgun (WGS) entry which is preliminary data.</text>
</comment>
<dbReference type="GO" id="GO:0032259">
    <property type="term" value="P:methylation"/>
    <property type="evidence" value="ECO:0007669"/>
    <property type="project" value="UniProtKB-KW"/>
</dbReference>
<dbReference type="Pfam" id="PF13649">
    <property type="entry name" value="Methyltransf_25"/>
    <property type="match status" value="1"/>
</dbReference>
<feature type="transmembrane region" description="Helical" evidence="4">
    <location>
        <begin position="56"/>
        <end position="73"/>
    </location>
</feature>
<dbReference type="PANTHER" id="PTHR13610">
    <property type="entry name" value="METHYLTRANSFERASE DOMAIN-CONTAINING PROTEIN"/>
    <property type="match status" value="1"/>
</dbReference>
<feature type="transmembrane region" description="Helical" evidence="4">
    <location>
        <begin position="33"/>
        <end position="51"/>
    </location>
</feature>
<gene>
    <name evidence="6" type="ORF">ABVT11_10900</name>
</gene>
<accession>A0ABV2CQY5</accession>
<keyword evidence="2 6" id="KW-0808">Transferase</keyword>
<dbReference type="InterPro" id="IPR026170">
    <property type="entry name" value="FAM173A/B"/>
</dbReference>
<keyword evidence="4" id="KW-0472">Membrane</keyword>
<name>A0ABV2CQY5_9RHOO</name>
<dbReference type="PANTHER" id="PTHR13610:SF9">
    <property type="entry name" value="FI06469P"/>
    <property type="match status" value="1"/>
</dbReference>
<reference evidence="6 7" key="1">
    <citation type="submission" date="2024-07" db="EMBL/GenBank/DDBJ databases">
        <title>Uliginosibacterium paludis KCTC:42655.</title>
        <authorList>
            <person name="Kim M.K."/>
        </authorList>
    </citation>
    <scope>NUCLEOTIDE SEQUENCE [LARGE SCALE GENOMIC DNA]</scope>
    <source>
        <strain evidence="6 7">KCTC 42655</strain>
    </source>
</reference>